<dbReference type="AlphaFoldDB" id="A0AAD7E1M1"/>
<sequence length="270" mass="30641">MNLRLRHRENWTEKYGQRNQSSPAFLPHLQVQVTTYQEIVPAPISTTQFQRKMDALARLRRSESPIPIRPPSPDGVALSRPTSITSAEEPRGIPQPSAVSDPPRACEMIDLENRRRYQPVSEAQWQEYSAIRKLPTSAGQIIILTSIRGGHLGQLRRVFTLTHPGEYEPPYALGQEIVALGTLHGDWTLESLRFVKDGHAYVRWVSAEGDKCMIVEMREGDIQKAPKPRAQPLRTLWRKISMPFVGIRSNPSRPTDDASDLPLQTEIHME</sequence>
<keyword evidence="3" id="KW-1185">Reference proteome</keyword>
<organism evidence="2 3">
    <name type="scientific">Mycena rosella</name>
    <name type="common">Pink bonnet</name>
    <name type="synonym">Agaricus rosellus</name>
    <dbReference type="NCBI Taxonomy" id="1033263"/>
    <lineage>
        <taxon>Eukaryota</taxon>
        <taxon>Fungi</taxon>
        <taxon>Dikarya</taxon>
        <taxon>Basidiomycota</taxon>
        <taxon>Agaricomycotina</taxon>
        <taxon>Agaricomycetes</taxon>
        <taxon>Agaricomycetidae</taxon>
        <taxon>Agaricales</taxon>
        <taxon>Marasmiineae</taxon>
        <taxon>Mycenaceae</taxon>
        <taxon>Mycena</taxon>
    </lineage>
</organism>
<evidence type="ECO:0000313" key="2">
    <source>
        <dbReference type="EMBL" id="KAJ7702729.1"/>
    </source>
</evidence>
<gene>
    <name evidence="2" type="ORF">B0H17DRAFT_1127670</name>
</gene>
<proteinExistence type="predicted"/>
<feature type="region of interest" description="Disordered" evidence="1">
    <location>
        <begin position="61"/>
        <end position="103"/>
    </location>
</feature>
<evidence type="ECO:0000256" key="1">
    <source>
        <dbReference type="SAM" id="MobiDB-lite"/>
    </source>
</evidence>
<name>A0AAD7E1M1_MYCRO</name>
<accession>A0AAD7E1M1</accession>
<reference evidence="2" key="1">
    <citation type="submission" date="2023-03" db="EMBL/GenBank/DDBJ databases">
        <title>Massive genome expansion in bonnet fungi (Mycena s.s.) driven by repeated elements and novel gene families across ecological guilds.</title>
        <authorList>
            <consortium name="Lawrence Berkeley National Laboratory"/>
            <person name="Harder C.B."/>
            <person name="Miyauchi S."/>
            <person name="Viragh M."/>
            <person name="Kuo A."/>
            <person name="Thoen E."/>
            <person name="Andreopoulos B."/>
            <person name="Lu D."/>
            <person name="Skrede I."/>
            <person name="Drula E."/>
            <person name="Henrissat B."/>
            <person name="Morin E."/>
            <person name="Kohler A."/>
            <person name="Barry K."/>
            <person name="LaButti K."/>
            <person name="Morin E."/>
            <person name="Salamov A."/>
            <person name="Lipzen A."/>
            <person name="Mereny Z."/>
            <person name="Hegedus B."/>
            <person name="Baldrian P."/>
            <person name="Stursova M."/>
            <person name="Weitz H."/>
            <person name="Taylor A."/>
            <person name="Grigoriev I.V."/>
            <person name="Nagy L.G."/>
            <person name="Martin F."/>
            <person name="Kauserud H."/>
        </authorList>
    </citation>
    <scope>NUCLEOTIDE SEQUENCE</scope>
    <source>
        <strain evidence="2">CBHHK067</strain>
    </source>
</reference>
<protein>
    <submittedName>
        <fullName evidence="2">Uncharacterized protein</fullName>
    </submittedName>
</protein>
<dbReference type="EMBL" id="JARKIE010000014">
    <property type="protein sequence ID" value="KAJ7702729.1"/>
    <property type="molecule type" value="Genomic_DNA"/>
</dbReference>
<feature type="region of interest" description="Disordered" evidence="1">
    <location>
        <begin position="247"/>
        <end position="270"/>
    </location>
</feature>
<dbReference type="Proteomes" id="UP001221757">
    <property type="component" value="Unassembled WGS sequence"/>
</dbReference>
<comment type="caution">
    <text evidence="2">The sequence shown here is derived from an EMBL/GenBank/DDBJ whole genome shotgun (WGS) entry which is preliminary data.</text>
</comment>
<evidence type="ECO:0000313" key="3">
    <source>
        <dbReference type="Proteomes" id="UP001221757"/>
    </source>
</evidence>